<dbReference type="GeneID" id="94351745"/>
<dbReference type="EMBL" id="SHOA02000009">
    <property type="protein sequence ID" value="TDH65456.1"/>
    <property type="molecule type" value="Genomic_DNA"/>
</dbReference>
<dbReference type="AlphaFoldDB" id="A0A976FEV7"/>
<evidence type="ECO:0000313" key="2">
    <source>
        <dbReference type="Proteomes" id="UP000294530"/>
    </source>
</evidence>
<sequence length="93" mass="10524">MNDHYRDTLDAEELLIRMPPDSMSYEEGIVLSSADPTIDRDIEIESVVSDQDEYIIVETEPMALVQQPVAHDNEPTAALWSFDDATELIIQTN</sequence>
<dbReference type="KEGG" id="blac:94351745"/>
<protein>
    <submittedName>
        <fullName evidence="1">Uncharacterized protein</fullName>
    </submittedName>
</protein>
<proteinExistence type="predicted"/>
<name>A0A976FEV7_BRELC</name>
<comment type="caution">
    <text evidence="1">The sequence shown here is derived from an EMBL/GenBank/DDBJ whole genome shotgun (WGS) entry which is preliminary data.</text>
</comment>
<accession>A0A976FEV7</accession>
<reference evidence="1 2" key="1">
    <citation type="journal article" date="2021" name="Genome Biol.">
        <title>AFLAP: assembly-free linkage analysis pipeline using k-mers from genome sequencing data.</title>
        <authorList>
            <person name="Fletcher K."/>
            <person name="Zhang L."/>
            <person name="Gil J."/>
            <person name="Han R."/>
            <person name="Cavanaugh K."/>
            <person name="Michelmore R."/>
        </authorList>
    </citation>
    <scope>NUCLEOTIDE SEQUENCE [LARGE SCALE GENOMIC DNA]</scope>
    <source>
        <strain evidence="1 2">SF5</strain>
    </source>
</reference>
<dbReference type="RefSeq" id="XP_067814955.1">
    <property type="nucleotide sequence ID" value="XM_067966074.1"/>
</dbReference>
<gene>
    <name evidence="1" type="ORF">CCR75_008019</name>
</gene>
<dbReference type="OrthoDB" id="96667at2759"/>
<keyword evidence="2" id="KW-1185">Reference proteome</keyword>
<organism evidence="1 2">
    <name type="scientific">Bremia lactucae</name>
    <name type="common">Lettuce downy mildew</name>
    <dbReference type="NCBI Taxonomy" id="4779"/>
    <lineage>
        <taxon>Eukaryota</taxon>
        <taxon>Sar</taxon>
        <taxon>Stramenopiles</taxon>
        <taxon>Oomycota</taxon>
        <taxon>Peronosporomycetes</taxon>
        <taxon>Peronosporales</taxon>
        <taxon>Peronosporaceae</taxon>
        <taxon>Bremia</taxon>
    </lineage>
</organism>
<dbReference type="Proteomes" id="UP000294530">
    <property type="component" value="Unassembled WGS sequence"/>
</dbReference>
<evidence type="ECO:0000313" key="1">
    <source>
        <dbReference type="EMBL" id="TDH65456.1"/>
    </source>
</evidence>